<keyword evidence="4" id="KW-1185">Reference proteome</keyword>
<gene>
    <name evidence="3" type="ORF">B0H17DRAFT_1337811</name>
</gene>
<protein>
    <recommendedName>
        <fullName evidence="2">F-box domain-containing protein</fullName>
    </recommendedName>
</protein>
<reference evidence="3" key="1">
    <citation type="submission" date="2023-03" db="EMBL/GenBank/DDBJ databases">
        <title>Massive genome expansion in bonnet fungi (Mycena s.s.) driven by repeated elements and novel gene families across ecological guilds.</title>
        <authorList>
            <consortium name="Lawrence Berkeley National Laboratory"/>
            <person name="Harder C.B."/>
            <person name="Miyauchi S."/>
            <person name="Viragh M."/>
            <person name="Kuo A."/>
            <person name="Thoen E."/>
            <person name="Andreopoulos B."/>
            <person name="Lu D."/>
            <person name="Skrede I."/>
            <person name="Drula E."/>
            <person name="Henrissat B."/>
            <person name="Morin E."/>
            <person name="Kohler A."/>
            <person name="Barry K."/>
            <person name="LaButti K."/>
            <person name="Morin E."/>
            <person name="Salamov A."/>
            <person name="Lipzen A."/>
            <person name="Mereny Z."/>
            <person name="Hegedus B."/>
            <person name="Baldrian P."/>
            <person name="Stursova M."/>
            <person name="Weitz H."/>
            <person name="Taylor A."/>
            <person name="Grigoriev I.V."/>
            <person name="Nagy L.G."/>
            <person name="Martin F."/>
            <person name="Kauserud H."/>
        </authorList>
    </citation>
    <scope>NUCLEOTIDE SEQUENCE</scope>
    <source>
        <strain evidence="3">CBHHK067</strain>
    </source>
</reference>
<evidence type="ECO:0000313" key="3">
    <source>
        <dbReference type="EMBL" id="KAJ7657978.1"/>
    </source>
</evidence>
<evidence type="ECO:0000313" key="4">
    <source>
        <dbReference type="Proteomes" id="UP001221757"/>
    </source>
</evidence>
<organism evidence="3 4">
    <name type="scientific">Mycena rosella</name>
    <name type="common">Pink bonnet</name>
    <name type="synonym">Agaricus rosellus</name>
    <dbReference type="NCBI Taxonomy" id="1033263"/>
    <lineage>
        <taxon>Eukaryota</taxon>
        <taxon>Fungi</taxon>
        <taxon>Dikarya</taxon>
        <taxon>Basidiomycota</taxon>
        <taxon>Agaricomycotina</taxon>
        <taxon>Agaricomycetes</taxon>
        <taxon>Agaricomycetidae</taxon>
        <taxon>Agaricales</taxon>
        <taxon>Marasmiineae</taxon>
        <taxon>Mycenaceae</taxon>
        <taxon>Mycena</taxon>
    </lineage>
</organism>
<feature type="domain" description="F-box" evidence="2">
    <location>
        <begin position="29"/>
        <end position="78"/>
    </location>
</feature>
<keyword evidence="1" id="KW-0472">Membrane</keyword>
<comment type="caution">
    <text evidence="3">The sequence shown here is derived from an EMBL/GenBank/DDBJ whole genome shotgun (WGS) entry which is preliminary data.</text>
</comment>
<evidence type="ECO:0000259" key="2">
    <source>
        <dbReference type="PROSITE" id="PS50181"/>
    </source>
</evidence>
<name>A0AAD7G453_MYCRO</name>
<dbReference type="InterPro" id="IPR001810">
    <property type="entry name" value="F-box_dom"/>
</dbReference>
<keyword evidence="1" id="KW-0812">Transmembrane</keyword>
<feature type="transmembrane region" description="Helical" evidence="1">
    <location>
        <begin position="156"/>
        <end position="175"/>
    </location>
</feature>
<accession>A0AAD7G453</accession>
<dbReference type="AlphaFoldDB" id="A0AAD7G453"/>
<dbReference type="Proteomes" id="UP001221757">
    <property type="component" value="Unassembled WGS sequence"/>
</dbReference>
<dbReference type="PROSITE" id="PS50181">
    <property type="entry name" value="FBOX"/>
    <property type="match status" value="1"/>
</dbReference>
<sequence>MNAPARKKRKINPGPEKHSIVAGGKRGCLSWVLTMPLDIIFEIFGHLNPLDLIVLARMTKTLRCTLMHKSAISVWRSALSNVPGLPDKPPDMSEPAWANLVFDRHCHYCGAKGVRKIHWRPRLRLCHPCTRKHIVRLKSRGANAFRDLSWKQTSHAIVLLVTLIPAQFTGTHFIYLQDMYEHAMRALAKTPPEDRETFISDTQAKMVKIDQHAALCEVWAKIQSENLVEELTEHRVTRLQQIKHKLEALGYDIDAMPPHEIRAFEQVAFVKQNQPLTPRVWNRIKKPLLQYLDARSKRAKLKRVPAIEHPVISLDRKRLALAVMRRFWDSKVLDSDSLPVNHAEASSAIHDIIQSPESFELDEESVGDRTGYIMYGLFDEWRATLGDRLLDQMARAAQASDTFVFKDTPWKTSEPAQEELERRLSLATTVFTCECSEVDFTTVRGVQGWVPLRSGPPTIKPLFYPNQVLGHICLPRTPQIETHWTVTSILLDTFRASRGYPGPQVWDCGTLGLNHALGEMAQRLVRLTPLDPETATVLDMDRLGVHFACLGCSVQDKKEIEVYRTRAFDWREAIRHEHTTHASTPCHWQLLTANELEEGRQDGEEGWPAEFRLDEELPEEPQIWLCMICTNVLPAVMDRCQIRRHLQDGHGISEPVCNRDYYKDFSAPTCGYEHKLPHGVRVRLLYAMRNLRRV</sequence>
<dbReference type="EMBL" id="JARKIE010000285">
    <property type="protein sequence ID" value="KAJ7657978.1"/>
    <property type="molecule type" value="Genomic_DNA"/>
</dbReference>
<keyword evidence="1" id="KW-1133">Transmembrane helix</keyword>
<evidence type="ECO:0000256" key="1">
    <source>
        <dbReference type="SAM" id="Phobius"/>
    </source>
</evidence>
<proteinExistence type="predicted"/>